<dbReference type="GO" id="GO:0015562">
    <property type="term" value="F:efflux transmembrane transporter activity"/>
    <property type="evidence" value="ECO:0007669"/>
    <property type="project" value="InterPro"/>
</dbReference>
<keyword evidence="2" id="KW-0812">Transmembrane</keyword>
<dbReference type="InterPro" id="IPR003423">
    <property type="entry name" value="OMP_efflux"/>
</dbReference>
<keyword evidence="2" id="KW-0564">Palmitate</keyword>
<dbReference type="NCBIfam" id="TIGR01845">
    <property type="entry name" value="outer_NodT"/>
    <property type="match status" value="1"/>
</dbReference>
<sequence length="452" mass="50127">MKKLIIAFTLLSMASCGIYNKYQPVEEVPENLYGEEYNSTDSTNFADMNWRDIFTDVHLQALIDSALAHNTDYLTAQWRIKEAEATLLAAKLAYVPSFSLEPQITLSSTGGETPSYTYQIPLAASWEVDIFGRLHNAKKQAKALYVQSLDYQQAVRTELIANVANTYYTLLMLDEQLALAKETATAWEETVGAARALMNAGRYNEAGVAQMEATYYSVQTTVLELEDQIRQTENSLSMILAQTPRTYERGSLEEQVMPEELALGVPVQILANRPDVRSAERTLEAAFYNTNLARSNFYPSITLSGSVGWANATGVITNPMQFVANALGSLVMPLFNRGKNLSQLRIAKAQQEEAKLAFTQTLINAGNEVNSAMSTYQLCKDKTQMYENQVKALDKALQSTSLLMEHGTSTYLEVLTARQSLLDAQLSQVANRFAELQSVVTLYKALGGGRVE</sequence>
<dbReference type="Proteomes" id="UP000823641">
    <property type="component" value="Unassembled WGS sequence"/>
</dbReference>
<dbReference type="PROSITE" id="PS51257">
    <property type="entry name" value="PROKAR_LIPOPROTEIN"/>
    <property type="match status" value="1"/>
</dbReference>
<proteinExistence type="inferred from homology"/>
<evidence type="ECO:0000313" key="3">
    <source>
        <dbReference type="EMBL" id="MBO8459432.1"/>
    </source>
</evidence>
<reference evidence="3" key="2">
    <citation type="journal article" date="2021" name="PeerJ">
        <title>Extensive microbial diversity within the chicken gut microbiome revealed by metagenomics and culture.</title>
        <authorList>
            <person name="Gilroy R."/>
            <person name="Ravi A."/>
            <person name="Getino M."/>
            <person name="Pursley I."/>
            <person name="Horton D.L."/>
            <person name="Alikhan N.F."/>
            <person name="Baker D."/>
            <person name="Gharbi K."/>
            <person name="Hall N."/>
            <person name="Watson M."/>
            <person name="Adriaenssens E.M."/>
            <person name="Foster-Nyarko E."/>
            <person name="Jarju S."/>
            <person name="Secka A."/>
            <person name="Antonio M."/>
            <person name="Oren A."/>
            <person name="Chaudhuri R.R."/>
            <person name="La Ragione R."/>
            <person name="Hildebrand F."/>
            <person name="Pallen M.J."/>
        </authorList>
    </citation>
    <scope>NUCLEOTIDE SEQUENCE</scope>
    <source>
        <strain evidence="3">G3-3990</strain>
    </source>
</reference>
<name>A0A9D9HT32_9BACT</name>
<keyword evidence="2" id="KW-0449">Lipoprotein</keyword>
<dbReference type="Gene3D" id="2.20.200.10">
    <property type="entry name" value="Outer membrane efflux proteins (OEP)"/>
    <property type="match status" value="1"/>
</dbReference>
<dbReference type="AlphaFoldDB" id="A0A9D9HT32"/>
<evidence type="ECO:0000313" key="4">
    <source>
        <dbReference type="Proteomes" id="UP000823641"/>
    </source>
</evidence>
<comment type="caution">
    <text evidence="3">The sequence shown here is derived from an EMBL/GenBank/DDBJ whole genome shotgun (WGS) entry which is preliminary data.</text>
</comment>
<dbReference type="Gene3D" id="1.20.1600.10">
    <property type="entry name" value="Outer membrane efflux proteins (OEP)"/>
    <property type="match status" value="1"/>
</dbReference>
<dbReference type="Pfam" id="PF02321">
    <property type="entry name" value="OEP"/>
    <property type="match status" value="2"/>
</dbReference>
<keyword evidence="2" id="KW-0472">Membrane</keyword>
<reference evidence="3" key="1">
    <citation type="submission" date="2020-10" db="EMBL/GenBank/DDBJ databases">
        <authorList>
            <person name="Gilroy R."/>
        </authorList>
    </citation>
    <scope>NUCLEOTIDE SEQUENCE</scope>
    <source>
        <strain evidence="3">G3-3990</strain>
    </source>
</reference>
<dbReference type="EMBL" id="JADIMG010000036">
    <property type="protein sequence ID" value="MBO8459432.1"/>
    <property type="molecule type" value="Genomic_DNA"/>
</dbReference>
<dbReference type="GO" id="GO:0005886">
    <property type="term" value="C:plasma membrane"/>
    <property type="evidence" value="ECO:0007669"/>
    <property type="project" value="UniProtKB-SubCell"/>
</dbReference>
<evidence type="ECO:0000256" key="1">
    <source>
        <dbReference type="ARBA" id="ARBA00007613"/>
    </source>
</evidence>
<protein>
    <submittedName>
        <fullName evidence="3">TolC family protein</fullName>
    </submittedName>
</protein>
<accession>A0A9D9HT32</accession>
<keyword evidence="2" id="KW-1134">Transmembrane beta strand</keyword>
<dbReference type="InterPro" id="IPR010131">
    <property type="entry name" value="MdtP/NodT-like"/>
</dbReference>
<dbReference type="PANTHER" id="PTHR30203">
    <property type="entry name" value="OUTER MEMBRANE CATION EFFLUX PROTEIN"/>
    <property type="match status" value="1"/>
</dbReference>
<evidence type="ECO:0000256" key="2">
    <source>
        <dbReference type="RuleBase" id="RU362097"/>
    </source>
</evidence>
<organism evidence="3 4">
    <name type="scientific">Candidatus Gallipaludibacter merdavium</name>
    <dbReference type="NCBI Taxonomy" id="2840839"/>
    <lineage>
        <taxon>Bacteria</taxon>
        <taxon>Pseudomonadati</taxon>
        <taxon>Bacteroidota</taxon>
        <taxon>Bacteroidia</taxon>
        <taxon>Bacteroidales</taxon>
        <taxon>Candidatus Gallipaludibacter</taxon>
    </lineage>
</organism>
<dbReference type="PANTHER" id="PTHR30203:SF33">
    <property type="entry name" value="BLR4455 PROTEIN"/>
    <property type="match status" value="1"/>
</dbReference>
<comment type="subcellular location">
    <subcellularLocation>
        <location evidence="2">Cell membrane</location>
        <topology evidence="2">Lipid-anchor</topology>
    </subcellularLocation>
</comment>
<gene>
    <name evidence="3" type="ORF">IAA73_03760</name>
</gene>
<comment type="similarity">
    <text evidence="1 2">Belongs to the outer membrane factor (OMF) (TC 1.B.17) family.</text>
</comment>
<dbReference type="SUPFAM" id="SSF56954">
    <property type="entry name" value="Outer membrane efflux proteins (OEP)"/>
    <property type="match status" value="1"/>
</dbReference>